<organism evidence="2 3">
    <name type="scientific">Ichthyenterobacterium magnum</name>
    <dbReference type="NCBI Taxonomy" id="1230530"/>
    <lineage>
        <taxon>Bacteria</taxon>
        <taxon>Pseudomonadati</taxon>
        <taxon>Bacteroidota</taxon>
        <taxon>Flavobacteriia</taxon>
        <taxon>Flavobacteriales</taxon>
        <taxon>Flavobacteriaceae</taxon>
        <taxon>Ichthyenterobacterium</taxon>
    </lineage>
</organism>
<keyword evidence="1" id="KW-0732">Signal</keyword>
<dbReference type="OrthoDB" id="973965at2"/>
<evidence type="ECO:0000256" key="1">
    <source>
        <dbReference type="SAM" id="SignalP"/>
    </source>
</evidence>
<dbReference type="Gene3D" id="2.60.40.1120">
    <property type="entry name" value="Carboxypeptidase-like, regulatory domain"/>
    <property type="match status" value="1"/>
</dbReference>
<evidence type="ECO:0000313" key="3">
    <source>
        <dbReference type="Proteomes" id="UP000284892"/>
    </source>
</evidence>
<evidence type="ECO:0000313" key="2">
    <source>
        <dbReference type="EMBL" id="RKE91940.1"/>
    </source>
</evidence>
<evidence type="ECO:0008006" key="4">
    <source>
        <dbReference type="Google" id="ProtNLM"/>
    </source>
</evidence>
<dbReference type="EMBL" id="RAQJ01000005">
    <property type="protein sequence ID" value="RKE91940.1"/>
    <property type="molecule type" value="Genomic_DNA"/>
</dbReference>
<keyword evidence="3" id="KW-1185">Reference proteome</keyword>
<dbReference type="PROSITE" id="PS51257">
    <property type="entry name" value="PROKAR_LIPOPROTEIN"/>
    <property type="match status" value="1"/>
</dbReference>
<name>A0A420DFE3_9FLAO</name>
<feature type="chain" id="PRO_5019465383" description="Carboxypeptidase family protein" evidence="1">
    <location>
        <begin position="26"/>
        <end position="603"/>
    </location>
</feature>
<dbReference type="Proteomes" id="UP000284892">
    <property type="component" value="Unassembled WGS sequence"/>
</dbReference>
<dbReference type="RefSeq" id="WP_120202156.1">
    <property type="nucleotide sequence ID" value="NZ_RAQJ01000005.1"/>
</dbReference>
<feature type="signal peptide" evidence="1">
    <location>
        <begin position="1"/>
        <end position="25"/>
    </location>
</feature>
<sequence length="603" mass="65649">MNPNQRFTKAFFIFLFLTLTLSSCNNDDSPTNENNNQEPNPTAFAQNFGSNINRNFLGTVIDSNHNPIENVTITIGNSIATTDTNGIFIINNASVNQRFAYVKAEKVGYIHGSRALVPSTGINKVSIMLLEEIVAGTTSSGTPETIALPNGASVSLEGDYIKENGTVYSGNVNVIMHHLDPVNENMNAQMPGMLYAANSQNEERMLQTFGMLAIELRGDSGEDLNLAEGSAAEIKVPLDASLITNAPTTIPLWYFDEVNGYWIEDGQATLVGNTYIGTVTHFSFWNCDIPAETANLCVTVNDEFGNTINNLNVSIASSTYGTRGGYTNENGEVCGLVPSGETLELNVYNYDICGNTAIYTSSIGPFNEDSNISIIVLDSPDIITETVTGVFNTCNGNPVTGGYVQLTYANQTFTDVVTDGSFEINLIRCANDNTFKIKGSDYINLQSTDSISYTFTTPSTNIGAITSCNSITEFIQYTIDDTETVFIFDFIEANFYSGTGQTGNFDLNISAQSDVNCFYLTGNLNDAPYVGTYNHLDWNNVNDTGLNIVECLSMSNTNNNIIYNLTSIGNVGEYIDINFSGSYEDFNGNSHTITGIIHVIRDY</sequence>
<reference evidence="2 3" key="1">
    <citation type="submission" date="2018-09" db="EMBL/GenBank/DDBJ databases">
        <title>Genomic Encyclopedia of Archaeal and Bacterial Type Strains, Phase II (KMG-II): from individual species to whole genera.</title>
        <authorList>
            <person name="Goeker M."/>
        </authorList>
    </citation>
    <scope>NUCLEOTIDE SEQUENCE [LARGE SCALE GENOMIC DNA]</scope>
    <source>
        <strain evidence="2 3">DSM 26283</strain>
    </source>
</reference>
<protein>
    <recommendedName>
        <fullName evidence="4">Carboxypeptidase family protein</fullName>
    </recommendedName>
</protein>
<proteinExistence type="predicted"/>
<comment type="caution">
    <text evidence="2">The sequence shown here is derived from an EMBL/GenBank/DDBJ whole genome shotgun (WGS) entry which is preliminary data.</text>
</comment>
<dbReference type="SUPFAM" id="SSF49464">
    <property type="entry name" value="Carboxypeptidase regulatory domain-like"/>
    <property type="match status" value="1"/>
</dbReference>
<dbReference type="AlphaFoldDB" id="A0A420DFE3"/>
<dbReference type="InterPro" id="IPR008969">
    <property type="entry name" value="CarboxyPept-like_regulatory"/>
</dbReference>
<accession>A0A420DFE3</accession>
<gene>
    <name evidence="2" type="ORF">BXY80_2370</name>
</gene>